<reference evidence="2" key="1">
    <citation type="submission" date="2020-12" db="EMBL/GenBank/DDBJ databases">
        <authorList>
            <person name="Iha C."/>
        </authorList>
    </citation>
    <scope>NUCLEOTIDE SEQUENCE</scope>
</reference>
<protein>
    <recommendedName>
        <fullName evidence="1">Clp1 C-terminal domain-containing protein</fullName>
    </recommendedName>
</protein>
<dbReference type="AlphaFoldDB" id="A0A8S1JII3"/>
<keyword evidence="3" id="KW-1185">Reference proteome</keyword>
<gene>
    <name evidence="2" type="ORF">OSTQU699_LOCUS10274</name>
</gene>
<dbReference type="OrthoDB" id="258143at2759"/>
<name>A0A8S1JII3_9CHLO</name>
<evidence type="ECO:0000313" key="2">
    <source>
        <dbReference type="EMBL" id="CAD7704919.1"/>
    </source>
</evidence>
<dbReference type="GO" id="GO:0031124">
    <property type="term" value="P:mRNA 3'-end processing"/>
    <property type="evidence" value="ECO:0007669"/>
    <property type="project" value="InterPro"/>
</dbReference>
<sequence>MRHSQTTQATELNICRIDGGRQSLPSVRPAGTVSLANPLKITAMKVGDEISNCQLGVSRSQTIEEIPSVSIASLVFIQRVDVREDGEGTVTYMAPSSGCLPERYL</sequence>
<dbReference type="InterPro" id="IPR038238">
    <property type="entry name" value="Clp1_C_sf"/>
</dbReference>
<feature type="domain" description="Clp1 C-terminal" evidence="1">
    <location>
        <begin position="3"/>
        <end position="105"/>
    </location>
</feature>
<comment type="caution">
    <text evidence="2">The sequence shown here is derived from an EMBL/GenBank/DDBJ whole genome shotgun (WGS) entry which is preliminary data.</text>
</comment>
<dbReference type="Gene3D" id="2.40.30.330">
    <property type="entry name" value="Pre-mRNA cleavage complex subunit Clp1, C-terminal domain"/>
    <property type="match status" value="1"/>
</dbReference>
<accession>A0A8S1JII3</accession>
<dbReference type="Pfam" id="PF06807">
    <property type="entry name" value="Clp1"/>
    <property type="match status" value="1"/>
</dbReference>
<evidence type="ECO:0000259" key="1">
    <source>
        <dbReference type="Pfam" id="PF06807"/>
    </source>
</evidence>
<organism evidence="2 3">
    <name type="scientific">Ostreobium quekettii</name>
    <dbReference type="NCBI Taxonomy" id="121088"/>
    <lineage>
        <taxon>Eukaryota</taxon>
        <taxon>Viridiplantae</taxon>
        <taxon>Chlorophyta</taxon>
        <taxon>core chlorophytes</taxon>
        <taxon>Ulvophyceae</taxon>
        <taxon>TCBD clade</taxon>
        <taxon>Bryopsidales</taxon>
        <taxon>Ostreobineae</taxon>
        <taxon>Ostreobiaceae</taxon>
        <taxon>Ostreobium</taxon>
    </lineage>
</organism>
<dbReference type="Proteomes" id="UP000708148">
    <property type="component" value="Unassembled WGS sequence"/>
</dbReference>
<dbReference type="EMBL" id="CAJHUC010002973">
    <property type="protein sequence ID" value="CAD7704919.1"/>
    <property type="molecule type" value="Genomic_DNA"/>
</dbReference>
<proteinExistence type="predicted"/>
<dbReference type="InterPro" id="IPR010655">
    <property type="entry name" value="Clp1_C"/>
</dbReference>
<evidence type="ECO:0000313" key="3">
    <source>
        <dbReference type="Proteomes" id="UP000708148"/>
    </source>
</evidence>